<feature type="non-terminal residue" evidence="2">
    <location>
        <position position="86"/>
    </location>
</feature>
<name>A0A392TMJ0_9FABA</name>
<organism evidence="2 3">
    <name type="scientific">Trifolium medium</name>
    <dbReference type="NCBI Taxonomy" id="97028"/>
    <lineage>
        <taxon>Eukaryota</taxon>
        <taxon>Viridiplantae</taxon>
        <taxon>Streptophyta</taxon>
        <taxon>Embryophyta</taxon>
        <taxon>Tracheophyta</taxon>
        <taxon>Spermatophyta</taxon>
        <taxon>Magnoliopsida</taxon>
        <taxon>eudicotyledons</taxon>
        <taxon>Gunneridae</taxon>
        <taxon>Pentapetalae</taxon>
        <taxon>rosids</taxon>
        <taxon>fabids</taxon>
        <taxon>Fabales</taxon>
        <taxon>Fabaceae</taxon>
        <taxon>Papilionoideae</taxon>
        <taxon>50 kb inversion clade</taxon>
        <taxon>NPAAA clade</taxon>
        <taxon>Hologalegina</taxon>
        <taxon>IRL clade</taxon>
        <taxon>Trifolieae</taxon>
        <taxon>Trifolium</taxon>
    </lineage>
</organism>
<feature type="non-terminal residue" evidence="2">
    <location>
        <position position="1"/>
    </location>
</feature>
<sequence length="86" mass="9348">GIEETQPDPDQNKPEVEVPTNNEEKSPTQVELQGISVIEATPQGPPQDMTQHDVIIADAPNAEKKGDPNLEGAHSIKDDREQPQVS</sequence>
<dbReference type="Proteomes" id="UP000265520">
    <property type="component" value="Unassembled WGS sequence"/>
</dbReference>
<proteinExistence type="predicted"/>
<comment type="caution">
    <text evidence="2">The sequence shown here is derived from an EMBL/GenBank/DDBJ whole genome shotgun (WGS) entry which is preliminary data.</text>
</comment>
<feature type="region of interest" description="Disordered" evidence="1">
    <location>
        <begin position="1"/>
        <end position="30"/>
    </location>
</feature>
<evidence type="ECO:0000256" key="1">
    <source>
        <dbReference type="SAM" id="MobiDB-lite"/>
    </source>
</evidence>
<reference evidence="2 3" key="1">
    <citation type="journal article" date="2018" name="Front. Plant Sci.">
        <title>Red Clover (Trifolium pratense) and Zigzag Clover (T. medium) - A Picture of Genomic Similarities and Differences.</title>
        <authorList>
            <person name="Dluhosova J."/>
            <person name="Istvanek J."/>
            <person name="Nedelnik J."/>
            <person name="Repkova J."/>
        </authorList>
    </citation>
    <scope>NUCLEOTIDE SEQUENCE [LARGE SCALE GENOMIC DNA]</scope>
    <source>
        <strain evidence="3">cv. 10/8</strain>
        <tissue evidence="2">Leaf</tissue>
    </source>
</reference>
<dbReference type="AlphaFoldDB" id="A0A392TMJ0"/>
<evidence type="ECO:0000313" key="2">
    <source>
        <dbReference type="EMBL" id="MCI62391.1"/>
    </source>
</evidence>
<protein>
    <submittedName>
        <fullName evidence="2">Uncharacterized protein</fullName>
    </submittedName>
</protein>
<accession>A0A392TMJ0</accession>
<evidence type="ECO:0000313" key="3">
    <source>
        <dbReference type="Proteomes" id="UP000265520"/>
    </source>
</evidence>
<feature type="compositionally biased region" description="Basic and acidic residues" evidence="1">
    <location>
        <begin position="61"/>
        <end position="86"/>
    </location>
</feature>
<feature type="compositionally biased region" description="Basic and acidic residues" evidence="1">
    <location>
        <begin position="10"/>
        <end position="26"/>
    </location>
</feature>
<keyword evidence="3" id="KW-1185">Reference proteome</keyword>
<dbReference type="EMBL" id="LXQA010617959">
    <property type="protein sequence ID" value="MCI62391.1"/>
    <property type="molecule type" value="Genomic_DNA"/>
</dbReference>
<feature type="region of interest" description="Disordered" evidence="1">
    <location>
        <begin position="58"/>
        <end position="86"/>
    </location>
</feature>